<evidence type="ECO:0000256" key="1">
    <source>
        <dbReference type="ARBA" id="ARBA00022857"/>
    </source>
</evidence>
<sequence length="227" mass="23329">MSTRGVVVVSGASRGIGREVATTLAADGWTVLAGARDPATLEGVDGVEPVQLDVTDGASVRAVAARASEFGGATALVNNAGIIGENVRGPVLEQDLQEVRRVFETNVLGAWALLQALTRQLRAAGPRGRVVNVSSGMGQLSDAQSGAGAYRVSKVALNMLTVTAANELRADGVLVNATCPGWVQTDMGGPQAQRTVAEGAASVLWGVRLPDDGPTGGFFRDGEPLPW</sequence>
<dbReference type="InterPro" id="IPR051468">
    <property type="entry name" value="Fungal_SecMetab_SDRs"/>
</dbReference>
<evidence type="ECO:0000313" key="5">
    <source>
        <dbReference type="Proteomes" id="UP000240739"/>
    </source>
</evidence>
<dbReference type="AlphaFoldDB" id="A0A2T4UKF5"/>
<evidence type="ECO:0000256" key="3">
    <source>
        <dbReference type="RuleBase" id="RU000363"/>
    </source>
</evidence>
<dbReference type="Pfam" id="PF00106">
    <property type="entry name" value="adh_short"/>
    <property type="match status" value="1"/>
</dbReference>
<dbReference type="PANTHER" id="PTHR43544:SF7">
    <property type="entry name" value="NADB-LER2"/>
    <property type="match status" value="1"/>
</dbReference>
<dbReference type="Proteomes" id="UP000240739">
    <property type="component" value="Unassembled WGS sequence"/>
</dbReference>
<gene>
    <name evidence="4" type="ORF">C7Y72_08685</name>
</gene>
<dbReference type="RefSeq" id="WP_107568366.1">
    <property type="nucleotide sequence ID" value="NZ_PYYB01000001.1"/>
</dbReference>
<dbReference type="InterPro" id="IPR002347">
    <property type="entry name" value="SDR_fam"/>
</dbReference>
<dbReference type="PRINTS" id="PR00080">
    <property type="entry name" value="SDRFAMILY"/>
</dbReference>
<accession>A0A2T4UKF5</accession>
<proteinExistence type="inferred from homology"/>
<dbReference type="SUPFAM" id="SSF51735">
    <property type="entry name" value="NAD(P)-binding Rossmann-fold domains"/>
    <property type="match status" value="1"/>
</dbReference>
<dbReference type="InterPro" id="IPR036291">
    <property type="entry name" value="NAD(P)-bd_dom_sf"/>
</dbReference>
<dbReference type="GO" id="GO:0016491">
    <property type="term" value="F:oxidoreductase activity"/>
    <property type="evidence" value="ECO:0007669"/>
    <property type="project" value="UniProtKB-KW"/>
</dbReference>
<dbReference type="Gene3D" id="3.40.50.720">
    <property type="entry name" value="NAD(P)-binding Rossmann-like Domain"/>
    <property type="match status" value="1"/>
</dbReference>
<protein>
    <submittedName>
        <fullName evidence="4">Short-chain dehydrogenase</fullName>
    </submittedName>
</protein>
<keyword evidence="5" id="KW-1185">Reference proteome</keyword>
<keyword evidence="2" id="KW-0560">Oxidoreductase</keyword>
<evidence type="ECO:0000313" key="4">
    <source>
        <dbReference type="EMBL" id="PTL59723.1"/>
    </source>
</evidence>
<organism evidence="4 5">
    <name type="scientific">Paraconexibacter algicola</name>
    <dbReference type="NCBI Taxonomy" id="2133960"/>
    <lineage>
        <taxon>Bacteria</taxon>
        <taxon>Bacillati</taxon>
        <taxon>Actinomycetota</taxon>
        <taxon>Thermoleophilia</taxon>
        <taxon>Solirubrobacterales</taxon>
        <taxon>Paraconexibacteraceae</taxon>
        <taxon>Paraconexibacter</taxon>
    </lineage>
</organism>
<name>A0A2T4UKF5_9ACTN</name>
<dbReference type="PRINTS" id="PR00081">
    <property type="entry name" value="GDHRDH"/>
</dbReference>
<keyword evidence="1" id="KW-0521">NADP</keyword>
<evidence type="ECO:0000256" key="2">
    <source>
        <dbReference type="ARBA" id="ARBA00023002"/>
    </source>
</evidence>
<comment type="similarity">
    <text evidence="3">Belongs to the short-chain dehydrogenases/reductases (SDR) family.</text>
</comment>
<dbReference type="OrthoDB" id="9781117at2"/>
<dbReference type="EMBL" id="PYYB01000001">
    <property type="protein sequence ID" value="PTL59723.1"/>
    <property type="molecule type" value="Genomic_DNA"/>
</dbReference>
<comment type="caution">
    <text evidence="4">The sequence shown here is derived from an EMBL/GenBank/DDBJ whole genome shotgun (WGS) entry which is preliminary data.</text>
</comment>
<dbReference type="PANTHER" id="PTHR43544">
    <property type="entry name" value="SHORT-CHAIN DEHYDROGENASE/REDUCTASE"/>
    <property type="match status" value="1"/>
</dbReference>
<reference evidence="4 5" key="1">
    <citation type="submission" date="2018-03" db="EMBL/GenBank/DDBJ databases">
        <title>Aquarubrobacter algicola gen. nov., sp. nov., a novel actinobacterium isolated from shallow eutrophic lake during the end of cyanobacterial harmful algal blooms.</title>
        <authorList>
            <person name="Chun S.J."/>
        </authorList>
    </citation>
    <scope>NUCLEOTIDE SEQUENCE [LARGE SCALE GENOMIC DNA]</scope>
    <source>
        <strain evidence="4 5">Seoho-28</strain>
    </source>
</reference>
<dbReference type="GO" id="GO:0005737">
    <property type="term" value="C:cytoplasm"/>
    <property type="evidence" value="ECO:0007669"/>
    <property type="project" value="TreeGrafter"/>
</dbReference>